<dbReference type="SMART" id="SM00355">
    <property type="entry name" value="ZnF_C2H2"/>
    <property type="match status" value="20"/>
</dbReference>
<comment type="subcellular location">
    <subcellularLocation>
        <location evidence="1">Nucleus</location>
    </subcellularLocation>
</comment>
<feature type="domain" description="C2H2-type" evidence="9">
    <location>
        <begin position="622"/>
        <end position="644"/>
    </location>
</feature>
<dbReference type="InterPro" id="IPR036236">
    <property type="entry name" value="Znf_C2H2_sf"/>
</dbReference>
<dbReference type="GO" id="GO:0008270">
    <property type="term" value="F:zinc ion binding"/>
    <property type="evidence" value="ECO:0007669"/>
    <property type="project" value="UniProtKB-KW"/>
</dbReference>
<keyword evidence="2" id="KW-0479">Metal-binding</keyword>
<dbReference type="Pfam" id="PF13894">
    <property type="entry name" value="zf-C2H2_4"/>
    <property type="match status" value="1"/>
</dbReference>
<evidence type="ECO:0000256" key="2">
    <source>
        <dbReference type="ARBA" id="ARBA00022723"/>
    </source>
</evidence>
<feature type="domain" description="C2H2-type" evidence="9">
    <location>
        <begin position="659"/>
        <end position="686"/>
    </location>
</feature>
<dbReference type="Gene3D" id="3.30.160.60">
    <property type="entry name" value="Classic Zinc Finger"/>
    <property type="match status" value="8"/>
</dbReference>
<gene>
    <name evidence="10" type="ORF">NQ314_004814</name>
</gene>
<keyword evidence="4 8" id="KW-0863">Zinc-finger</keyword>
<keyword evidence="11" id="KW-1185">Reference proteome</keyword>
<evidence type="ECO:0000256" key="7">
    <source>
        <dbReference type="ARBA" id="ARBA00023242"/>
    </source>
</evidence>
<comment type="caution">
    <text evidence="10">The sequence shown here is derived from an EMBL/GenBank/DDBJ whole genome shotgun (WGS) entry which is preliminary data.</text>
</comment>
<dbReference type="PROSITE" id="PS50157">
    <property type="entry name" value="ZINC_FINGER_C2H2_2"/>
    <property type="match status" value="12"/>
</dbReference>
<dbReference type="GO" id="GO:0005634">
    <property type="term" value="C:nucleus"/>
    <property type="evidence" value="ECO:0007669"/>
    <property type="project" value="UniProtKB-SubCell"/>
</dbReference>
<dbReference type="GO" id="GO:0010468">
    <property type="term" value="P:regulation of gene expression"/>
    <property type="evidence" value="ECO:0007669"/>
    <property type="project" value="TreeGrafter"/>
</dbReference>
<dbReference type="AlphaFoldDB" id="A0AAV8ZKQ3"/>
<feature type="domain" description="C2H2-type" evidence="9">
    <location>
        <begin position="704"/>
        <end position="731"/>
    </location>
</feature>
<evidence type="ECO:0000256" key="6">
    <source>
        <dbReference type="ARBA" id="ARBA00023125"/>
    </source>
</evidence>
<evidence type="ECO:0000313" key="10">
    <source>
        <dbReference type="EMBL" id="KAJ8964519.1"/>
    </source>
</evidence>
<sequence length="1055" mass="121600">MFIYFFSLFFGTGAMNNRQCTICNKLFSSSGNRRKHEKQIHGKHQPGAEVGRRSQMNQVMLTKSLDDLANQQDKPVDPLNAQENAEVTEPPSETEQQKIQFAAGLKLLQRNSTPISCEPLSKIEMSYIEKCKAMALMHKSLECACHKVAHPNLKGLLSHLRALRIWFPVFTCYNCMITFTDRSTFTKHSVRCPKTSLETIIKLSNLKKRSEVKTRLYQNFKCTSCKFMYSFHDDYCKHVDEEHVANEPPVMCTCGRDFDNMEDFKDHVYVSCLVEYYCDICFITTKTLDQFQKHASEVHDNSEGFILLQDDNYKMRKPFHHKEASDEAVIVTGKRERRMSIKAPILENDDDEDLPRKVINPAILSANSRECPLCGKEYSSHNNMIRHYKTHLEVTARPVETSDDSFYSCPECGGMYNYSEWQVHLAEKHAPKTCGECGKIFQFQSELDQHRSVHLNLKVYRDSKTQSYKTTMISPGSEGGDVMLMCEVCDVMFGTKEELKEHKLTHEGNIPAVEQPEEVVAELKDSKYSCIPCNKHYSSYGGIWDHNKKKHPEKKTPFTDEWPKQCKLCDKVCATGAAYFRHKQIHEKDRINEDNADVIPMKMPIMKAKREAGTEDDEQSYHTCKRCFKVFSSRYNLKNHMKSHGINMNPTNKKITKKVWCNICHQSFASNEILAKHKEEHGVDEMPQLTNQVEGLDTKVPFIFTCDVCVMTFTTKMALKKHKEKHALEQKPPVQKTCQVYCKYCKIAFDSIILLTKHMHTEHEETAKPKINKIKEKPRQFVCTICKKHFLTSSALSTHMGWHKRSPSTGDNNKPAKVLKQNKVINKLANNLKPKQEPIDPPQFQCATCLAEFPNDTALQVHILEKHRSVSAIMLIPRCNTCNKDFSNQDEYETHKRLHDFLERQKQHEQQMLLQQQEAEEQLPLMEQSVSVAKDITVKQQPKQKPLALPPASMQAKFIKGFPCKYCNAAFSRADTLSGHIRQFHKEYVLNEFKCTQCDRVFDKQNSLSIHLKVHEKQRSVVTAPTKPLFSCSICSMGFDLPKDLRAHTINAHPF</sequence>
<proteinExistence type="predicted"/>
<reference evidence="10" key="1">
    <citation type="journal article" date="2023" name="Insect Mol. Biol.">
        <title>Genome sequencing provides insights into the evolution of gene families encoding plant cell wall-degrading enzymes in longhorned beetles.</title>
        <authorList>
            <person name="Shin N.R."/>
            <person name="Okamura Y."/>
            <person name="Kirsch R."/>
            <person name="Pauchet Y."/>
        </authorList>
    </citation>
    <scope>NUCLEOTIDE SEQUENCE</scope>
    <source>
        <strain evidence="10">RBIC_L_NR</strain>
    </source>
</reference>
<evidence type="ECO:0000256" key="5">
    <source>
        <dbReference type="ARBA" id="ARBA00022833"/>
    </source>
</evidence>
<dbReference type="Proteomes" id="UP001162156">
    <property type="component" value="Unassembled WGS sequence"/>
</dbReference>
<dbReference type="InterPro" id="IPR050331">
    <property type="entry name" value="Zinc_finger"/>
</dbReference>
<evidence type="ECO:0000259" key="9">
    <source>
        <dbReference type="PROSITE" id="PS50157"/>
    </source>
</evidence>
<feature type="domain" description="C2H2-type" evidence="9">
    <location>
        <begin position="993"/>
        <end position="1020"/>
    </location>
</feature>
<protein>
    <recommendedName>
        <fullName evidence="9">C2H2-type domain-containing protein</fullName>
    </recommendedName>
</protein>
<keyword evidence="3" id="KW-0677">Repeat</keyword>
<dbReference type="PROSITE" id="PS00028">
    <property type="entry name" value="ZINC_FINGER_C2H2_1"/>
    <property type="match status" value="17"/>
</dbReference>
<dbReference type="PANTHER" id="PTHR16515:SF49">
    <property type="entry name" value="GASTRULA ZINC FINGER PROTEIN XLCGF49.1-LIKE-RELATED"/>
    <property type="match status" value="1"/>
</dbReference>
<dbReference type="EMBL" id="JANEYF010001344">
    <property type="protein sequence ID" value="KAJ8964519.1"/>
    <property type="molecule type" value="Genomic_DNA"/>
</dbReference>
<feature type="domain" description="C2H2-type" evidence="9">
    <location>
        <begin position="432"/>
        <end position="459"/>
    </location>
</feature>
<evidence type="ECO:0000256" key="3">
    <source>
        <dbReference type="ARBA" id="ARBA00022737"/>
    </source>
</evidence>
<dbReference type="Pfam" id="PF00096">
    <property type="entry name" value="zf-C2H2"/>
    <property type="match status" value="5"/>
</dbReference>
<evidence type="ECO:0000256" key="4">
    <source>
        <dbReference type="ARBA" id="ARBA00022771"/>
    </source>
</evidence>
<dbReference type="GO" id="GO:0003677">
    <property type="term" value="F:DNA binding"/>
    <property type="evidence" value="ECO:0007669"/>
    <property type="project" value="UniProtKB-KW"/>
</dbReference>
<feature type="domain" description="C2H2-type" evidence="9">
    <location>
        <begin position="781"/>
        <end position="808"/>
    </location>
</feature>
<organism evidence="10 11">
    <name type="scientific">Rhamnusium bicolor</name>
    <dbReference type="NCBI Taxonomy" id="1586634"/>
    <lineage>
        <taxon>Eukaryota</taxon>
        <taxon>Metazoa</taxon>
        <taxon>Ecdysozoa</taxon>
        <taxon>Arthropoda</taxon>
        <taxon>Hexapoda</taxon>
        <taxon>Insecta</taxon>
        <taxon>Pterygota</taxon>
        <taxon>Neoptera</taxon>
        <taxon>Endopterygota</taxon>
        <taxon>Coleoptera</taxon>
        <taxon>Polyphaga</taxon>
        <taxon>Cucujiformia</taxon>
        <taxon>Chrysomeloidea</taxon>
        <taxon>Cerambycidae</taxon>
        <taxon>Lepturinae</taxon>
        <taxon>Rhagiini</taxon>
        <taxon>Rhamnusium</taxon>
    </lineage>
</organism>
<feature type="domain" description="C2H2-type" evidence="9">
    <location>
        <begin position="369"/>
        <end position="391"/>
    </location>
</feature>
<keyword evidence="6" id="KW-0238">DNA-binding</keyword>
<evidence type="ECO:0000256" key="8">
    <source>
        <dbReference type="PROSITE-ProRule" id="PRU00042"/>
    </source>
</evidence>
<feature type="domain" description="C2H2-type" evidence="9">
    <location>
        <begin position="18"/>
        <end position="46"/>
    </location>
</feature>
<evidence type="ECO:0000313" key="11">
    <source>
        <dbReference type="Proteomes" id="UP001162156"/>
    </source>
</evidence>
<accession>A0AAV8ZKQ3</accession>
<feature type="domain" description="C2H2-type" evidence="9">
    <location>
        <begin position="484"/>
        <end position="511"/>
    </location>
</feature>
<dbReference type="PANTHER" id="PTHR16515">
    <property type="entry name" value="PR DOMAIN ZINC FINGER PROTEIN"/>
    <property type="match status" value="1"/>
</dbReference>
<feature type="domain" description="C2H2-type" evidence="9">
    <location>
        <begin position="962"/>
        <end position="985"/>
    </location>
</feature>
<dbReference type="SUPFAM" id="SSF57667">
    <property type="entry name" value="beta-beta-alpha zinc fingers"/>
    <property type="match status" value="5"/>
</dbReference>
<keyword evidence="7" id="KW-0539">Nucleus</keyword>
<feature type="domain" description="C2H2-type" evidence="9">
    <location>
        <begin position="528"/>
        <end position="556"/>
    </location>
</feature>
<dbReference type="InterPro" id="IPR013087">
    <property type="entry name" value="Znf_C2H2_type"/>
</dbReference>
<name>A0AAV8ZKQ3_9CUCU</name>
<evidence type="ECO:0000256" key="1">
    <source>
        <dbReference type="ARBA" id="ARBA00004123"/>
    </source>
</evidence>
<keyword evidence="5" id="KW-0862">Zinc</keyword>
<feature type="domain" description="C2H2-type" evidence="9">
    <location>
        <begin position="877"/>
        <end position="899"/>
    </location>
</feature>